<accession>A0A5C2SEL8</accession>
<dbReference type="EMBL" id="ML122261">
    <property type="protein sequence ID" value="RPD61589.1"/>
    <property type="molecule type" value="Genomic_DNA"/>
</dbReference>
<dbReference type="AlphaFoldDB" id="A0A5C2SEL8"/>
<evidence type="ECO:0000313" key="2">
    <source>
        <dbReference type="Proteomes" id="UP000313359"/>
    </source>
</evidence>
<sequence>MFRSFHEFCESSFLFSHPFSPHSLYLDSLGCIHPDRHPHCNLRFQVHPLFRRAIFVTPAHLMPQSDPATIRGRDGYHRKARERLPAFDIIIVQCPTSVPDRILHCDRTCSTILDTSLVFT</sequence>
<protein>
    <submittedName>
        <fullName evidence="1">Uncharacterized protein</fullName>
    </submittedName>
</protein>
<name>A0A5C2SEL8_9APHY</name>
<keyword evidence="2" id="KW-1185">Reference proteome</keyword>
<gene>
    <name evidence="1" type="ORF">L227DRAFT_54370</name>
</gene>
<organism evidence="1 2">
    <name type="scientific">Lentinus tigrinus ALCF2SS1-6</name>
    <dbReference type="NCBI Taxonomy" id="1328759"/>
    <lineage>
        <taxon>Eukaryota</taxon>
        <taxon>Fungi</taxon>
        <taxon>Dikarya</taxon>
        <taxon>Basidiomycota</taxon>
        <taxon>Agaricomycotina</taxon>
        <taxon>Agaricomycetes</taxon>
        <taxon>Polyporales</taxon>
        <taxon>Polyporaceae</taxon>
        <taxon>Lentinus</taxon>
    </lineage>
</organism>
<reference evidence="1" key="1">
    <citation type="journal article" date="2018" name="Genome Biol. Evol.">
        <title>Genomics and development of Lentinus tigrinus, a white-rot wood-decaying mushroom with dimorphic fruiting bodies.</title>
        <authorList>
            <person name="Wu B."/>
            <person name="Xu Z."/>
            <person name="Knudson A."/>
            <person name="Carlson A."/>
            <person name="Chen N."/>
            <person name="Kovaka S."/>
            <person name="LaButti K."/>
            <person name="Lipzen A."/>
            <person name="Pennachio C."/>
            <person name="Riley R."/>
            <person name="Schakwitz W."/>
            <person name="Umezawa K."/>
            <person name="Ohm R.A."/>
            <person name="Grigoriev I.V."/>
            <person name="Nagy L.G."/>
            <person name="Gibbons J."/>
            <person name="Hibbett D."/>
        </authorList>
    </citation>
    <scope>NUCLEOTIDE SEQUENCE [LARGE SCALE GENOMIC DNA]</scope>
    <source>
        <strain evidence="1">ALCF2SS1-6</strain>
    </source>
</reference>
<dbReference type="Proteomes" id="UP000313359">
    <property type="component" value="Unassembled WGS sequence"/>
</dbReference>
<proteinExistence type="predicted"/>
<evidence type="ECO:0000313" key="1">
    <source>
        <dbReference type="EMBL" id="RPD61589.1"/>
    </source>
</evidence>